<feature type="compositionally biased region" description="Basic and acidic residues" evidence="1">
    <location>
        <begin position="273"/>
        <end position="291"/>
    </location>
</feature>
<dbReference type="PANTHER" id="PTHR33598:SF2">
    <property type="entry name" value="MAR-BINDING FILAMENT-LIKE PROTEIN"/>
    <property type="match status" value="1"/>
</dbReference>
<feature type="compositionally biased region" description="Polar residues" evidence="1">
    <location>
        <begin position="262"/>
        <end position="271"/>
    </location>
</feature>
<accession>A0A7S3EAP4</accession>
<gene>
    <name evidence="2" type="ORF">RMAR00112_LOCUS7247</name>
</gene>
<organism evidence="2">
    <name type="scientific">Rhodosorus marinus</name>
    <dbReference type="NCBI Taxonomy" id="101924"/>
    <lineage>
        <taxon>Eukaryota</taxon>
        <taxon>Rhodophyta</taxon>
        <taxon>Stylonematophyceae</taxon>
        <taxon>Stylonematales</taxon>
        <taxon>Stylonemataceae</taxon>
        <taxon>Rhodosorus</taxon>
    </lineage>
</organism>
<dbReference type="EMBL" id="HBHW01009560">
    <property type="protein sequence ID" value="CAE0039288.1"/>
    <property type="molecule type" value="Transcribed_RNA"/>
</dbReference>
<feature type="compositionally biased region" description="Basic and acidic residues" evidence="1">
    <location>
        <begin position="126"/>
        <end position="139"/>
    </location>
</feature>
<evidence type="ECO:0000313" key="2">
    <source>
        <dbReference type="EMBL" id="CAE0039288.1"/>
    </source>
</evidence>
<dbReference type="InterPro" id="IPR008479">
    <property type="entry name" value="DUF760"/>
</dbReference>
<feature type="region of interest" description="Disordered" evidence="1">
    <location>
        <begin position="260"/>
        <end position="291"/>
    </location>
</feature>
<dbReference type="PANTHER" id="PTHR33598">
    <property type="entry name" value="OS02G0833400 PROTEIN"/>
    <property type="match status" value="1"/>
</dbReference>
<evidence type="ECO:0000256" key="1">
    <source>
        <dbReference type="SAM" id="MobiDB-lite"/>
    </source>
</evidence>
<dbReference type="AlphaFoldDB" id="A0A7S3EAP4"/>
<feature type="compositionally biased region" description="Polar residues" evidence="1">
    <location>
        <begin position="97"/>
        <end position="114"/>
    </location>
</feature>
<feature type="region of interest" description="Disordered" evidence="1">
    <location>
        <begin position="93"/>
        <end position="194"/>
    </location>
</feature>
<reference evidence="2" key="1">
    <citation type="submission" date="2021-01" db="EMBL/GenBank/DDBJ databases">
        <authorList>
            <person name="Corre E."/>
            <person name="Pelletier E."/>
            <person name="Niang G."/>
            <person name="Scheremetjew M."/>
            <person name="Finn R."/>
            <person name="Kale V."/>
            <person name="Holt S."/>
            <person name="Cochrane G."/>
            <person name="Meng A."/>
            <person name="Brown T."/>
            <person name="Cohen L."/>
        </authorList>
    </citation>
    <scope>NUCLEOTIDE SEQUENCE</scope>
    <source>
        <strain evidence="2">CCMP 769</strain>
    </source>
</reference>
<dbReference type="Pfam" id="PF05542">
    <property type="entry name" value="DUF760"/>
    <property type="match status" value="2"/>
</dbReference>
<feature type="compositionally biased region" description="Basic and acidic residues" evidence="1">
    <location>
        <begin position="148"/>
        <end position="171"/>
    </location>
</feature>
<proteinExistence type="predicted"/>
<name>A0A7S3EAP4_9RHOD</name>
<sequence length="534" mass="59553">MVGVSAFVVHPGAPRTHRERSYVANNGRRPLKKERPERCVVQCQAKKGGNEYREEDGWFEDDPDTWKRLFEGMKERIVKKMKLEMDKVFKTEERDYSASSNGAKQAEANANGSQPKDVAEGVEEAVSEKSLEDLAREGIEIQASEEEQQGHDRSDKSYDEWERALEDKLRQLADTPEVESDQEGEIHGVDEGEYYVLAEEDSDIDGENSSLGDAEIGDVINGIRASELRDELEQSLESIEGIGDVQALVGKVYDRIAKKNKISPNDGSPSLHSGDRSQGSREFPSMEKKNQIYDRVSGLNPEDTEMLESLVSADAKKAMNRALASIIGSLPESLFEMTIQTDRMGLGQLLYTSEVTGYFMRDGEIKLSRRSSQLVDEVEEEASPADALPEAGARVKKNVSGSLSWWDPSRNERTYLSPQTYIHRLESEIEALKQQHDAAASNGAGETSARILEYASFAPDSSFSADLKDLTEESADAMQRVVNALLGRPSAEVQQSFTTGRDYISQVITWCLMVGYHVRDIESRVELDNLLSDK</sequence>
<protein>
    <submittedName>
        <fullName evidence="2">Uncharacterized protein</fullName>
    </submittedName>
</protein>